<keyword evidence="1" id="KW-1133">Transmembrane helix</keyword>
<keyword evidence="3" id="KW-1185">Reference proteome</keyword>
<gene>
    <name evidence="2" type="ORF">DKZ56_04250</name>
</gene>
<keyword evidence="1" id="KW-0472">Membrane</keyword>
<dbReference type="PANTHER" id="PTHR40078">
    <property type="entry name" value="INTEGRAL MEMBRANE PROTEIN-RELATED"/>
    <property type="match status" value="1"/>
</dbReference>
<dbReference type="InterPro" id="IPR038750">
    <property type="entry name" value="YczE/YyaS-like"/>
</dbReference>
<dbReference type="RefSeq" id="WP_208651528.1">
    <property type="nucleotide sequence ID" value="NZ_CP036528.1"/>
</dbReference>
<sequence>MRRMYLWRWGFYLIGLMIMSLGITMIIKGEDIGVNAWDVLHIALYKTIGLSIGSWVIITGLIIVAFTSLMYRSFPKIGTWLNMLLTGVFIDFFYWLLPDTDSFSFQLIYFIAGIFVLSFGTGMYISPNLGSGPRDGLMMWIVEKLGGSIKIARMSIELIVAVIGWLLGGPFGIGTVIIAIGSGYIVQFALPYCQGLLLKCIGEESLEGTKPFIQMR</sequence>
<name>A0A4P6URK3_9BACL</name>
<evidence type="ECO:0000313" key="3">
    <source>
        <dbReference type="Proteomes" id="UP000291151"/>
    </source>
</evidence>
<dbReference type="AlphaFoldDB" id="A0A4P6URK3"/>
<dbReference type="Pfam" id="PF19700">
    <property type="entry name" value="DUF6198"/>
    <property type="match status" value="1"/>
</dbReference>
<feature type="transmembrane region" description="Helical" evidence="1">
    <location>
        <begin position="103"/>
        <end position="125"/>
    </location>
</feature>
<evidence type="ECO:0000256" key="1">
    <source>
        <dbReference type="SAM" id="Phobius"/>
    </source>
</evidence>
<organism evidence="2 3">
    <name type="scientific">Ureibacillus thermophilus</name>
    <dbReference type="NCBI Taxonomy" id="367743"/>
    <lineage>
        <taxon>Bacteria</taxon>
        <taxon>Bacillati</taxon>
        <taxon>Bacillota</taxon>
        <taxon>Bacilli</taxon>
        <taxon>Bacillales</taxon>
        <taxon>Caryophanaceae</taxon>
        <taxon>Ureibacillus</taxon>
    </lineage>
</organism>
<feature type="transmembrane region" description="Helical" evidence="1">
    <location>
        <begin position="79"/>
        <end position="97"/>
    </location>
</feature>
<protein>
    <submittedName>
        <fullName evidence="2">YitT family protein</fullName>
    </submittedName>
</protein>
<feature type="transmembrane region" description="Helical" evidence="1">
    <location>
        <begin position="47"/>
        <end position="67"/>
    </location>
</feature>
<dbReference type="EMBL" id="CP036528">
    <property type="protein sequence ID" value="QBK25135.1"/>
    <property type="molecule type" value="Genomic_DNA"/>
</dbReference>
<feature type="transmembrane region" description="Helical" evidence="1">
    <location>
        <begin position="158"/>
        <end position="186"/>
    </location>
</feature>
<proteinExistence type="predicted"/>
<accession>A0A4P6URK3</accession>
<dbReference type="Proteomes" id="UP000291151">
    <property type="component" value="Chromosome"/>
</dbReference>
<keyword evidence="1" id="KW-0812">Transmembrane</keyword>
<feature type="transmembrane region" description="Helical" evidence="1">
    <location>
        <begin position="9"/>
        <end position="27"/>
    </location>
</feature>
<dbReference type="PANTHER" id="PTHR40078:SF1">
    <property type="entry name" value="INTEGRAL MEMBRANE PROTEIN"/>
    <property type="match status" value="1"/>
</dbReference>
<evidence type="ECO:0000313" key="2">
    <source>
        <dbReference type="EMBL" id="QBK25135.1"/>
    </source>
</evidence>
<dbReference type="KEGG" id="uth:DKZ56_04250"/>
<reference evidence="2 3" key="1">
    <citation type="submission" date="2019-02" db="EMBL/GenBank/DDBJ databases">
        <title>Ureibacillus thermophilus.</title>
        <authorList>
            <person name="Sunny J.S."/>
            <person name="Natarajan A."/>
            <person name="Saleena L.M."/>
        </authorList>
    </citation>
    <scope>NUCLEOTIDE SEQUENCE [LARGE SCALE GENOMIC DNA]</scope>
    <source>
        <strain evidence="2 3">LM102</strain>
    </source>
</reference>